<geneLocation type="plasmid" evidence="5">
    <name>pp27494_1</name>
</geneLocation>
<organism evidence="4 5">
    <name type="scientific">Pseudomonas antarctica</name>
    <dbReference type="NCBI Taxonomy" id="219572"/>
    <lineage>
        <taxon>Bacteria</taxon>
        <taxon>Pseudomonadati</taxon>
        <taxon>Pseudomonadota</taxon>
        <taxon>Gammaproteobacteria</taxon>
        <taxon>Pseudomonadales</taxon>
        <taxon>Pseudomonadaceae</taxon>
        <taxon>Pseudomonas</taxon>
    </lineage>
</organism>
<dbReference type="GO" id="GO:0016747">
    <property type="term" value="F:acyltransferase activity, transferring groups other than amino-acyl groups"/>
    <property type="evidence" value="ECO:0007669"/>
    <property type="project" value="InterPro"/>
</dbReference>
<feature type="compositionally biased region" description="Low complexity" evidence="2">
    <location>
        <begin position="31"/>
        <end position="40"/>
    </location>
</feature>
<evidence type="ECO:0000256" key="1">
    <source>
        <dbReference type="SAM" id="Coils"/>
    </source>
</evidence>
<feature type="coiled-coil region" evidence="1">
    <location>
        <begin position="82"/>
        <end position="119"/>
    </location>
</feature>
<evidence type="ECO:0000256" key="2">
    <source>
        <dbReference type="SAM" id="MobiDB-lite"/>
    </source>
</evidence>
<proteinExistence type="predicted"/>
<accession>A0A172Z9Y0</accession>
<dbReference type="KEGG" id="panr:A7J50_6025"/>
<dbReference type="InterPro" id="IPR016181">
    <property type="entry name" value="Acyl_CoA_acyltransferase"/>
</dbReference>
<feature type="domain" description="N-acetyltransferase" evidence="3">
    <location>
        <begin position="190"/>
        <end position="336"/>
    </location>
</feature>
<evidence type="ECO:0000259" key="3">
    <source>
        <dbReference type="PROSITE" id="PS51186"/>
    </source>
</evidence>
<evidence type="ECO:0000313" key="5">
    <source>
        <dbReference type="Proteomes" id="UP000077829"/>
    </source>
</evidence>
<keyword evidence="4" id="KW-0614">Plasmid</keyword>
<sequence>MNPVNNAAGPYRFYQDHRVHPTPQPPPPQQAKPSTSPSSKLEFSKTQIDSLKNSINTVAFQNPSHVDLLQMHGKINACIHYHKKAEASLENMNKIRHELSDAKKKLAELNGRFNSSNQQLAYHAQGRLQLNPQQIHTLQQTVKSLSESGLELNHKVGTLNRAGTNAAVSFDKALGARSLVGEADLFKLNMNDPSMARKFKNFIRELDLDSYNKRWDNLPRNQAVPGEDSETWLVLMHNEKIIGCTDFSPALDYKKSAVVNIIIDKKYHGSGVSKGLFEARNENLKKSGYAYQIGNVYDETNASHIEKLKSSGWHETKESIDFEDDLRSFWKAIDDRYANIPPKYDA</sequence>
<dbReference type="PATRIC" id="fig|219572.3.peg.6185"/>
<gene>
    <name evidence="4" type="ORF">A7J50_6025</name>
</gene>
<name>A0A172Z9Y0_9PSED</name>
<dbReference type="EMBL" id="CP015601">
    <property type="protein sequence ID" value="ANF89317.1"/>
    <property type="molecule type" value="Genomic_DNA"/>
</dbReference>
<dbReference type="Gene3D" id="3.40.630.30">
    <property type="match status" value="1"/>
</dbReference>
<evidence type="ECO:0000313" key="4">
    <source>
        <dbReference type="EMBL" id="ANF89317.1"/>
    </source>
</evidence>
<dbReference type="AlphaFoldDB" id="A0A172Z9Y0"/>
<keyword evidence="1" id="KW-0175">Coiled coil</keyword>
<protein>
    <recommendedName>
        <fullName evidence="3">N-acetyltransferase domain-containing protein</fullName>
    </recommendedName>
</protein>
<dbReference type="InterPro" id="IPR000182">
    <property type="entry name" value="GNAT_dom"/>
</dbReference>
<reference evidence="4 5" key="1">
    <citation type="submission" date="2016-05" db="EMBL/GenBank/DDBJ databases">
        <title>Complete genome sequence of Pseudomonas antarctica PAMC 27494.</title>
        <authorList>
            <person name="Lee J."/>
        </authorList>
    </citation>
    <scope>NUCLEOTIDE SEQUENCE [LARGE SCALE GENOMIC DNA]</scope>
    <source>
        <strain evidence="4 5">PAMC 27494</strain>
        <plasmid evidence="5">Plasmid pp27494_1</plasmid>
    </source>
</reference>
<feature type="region of interest" description="Disordered" evidence="2">
    <location>
        <begin position="1"/>
        <end position="41"/>
    </location>
</feature>
<dbReference type="Pfam" id="PF00583">
    <property type="entry name" value="Acetyltransf_1"/>
    <property type="match status" value="1"/>
</dbReference>
<dbReference type="SUPFAM" id="SSF55729">
    <property type="entry name" value="Acyl-CoA N-acyltransferases (Nat)"/>
    <property type="match status" value="1"/>
</dbReference>
<dbReference type="RefSeq" id="WP_156526339.1">
    <property type="nucleotide sequence ID" value="NZ_CP015601.1"/>
</dbReference>
<dbReference type="Proteomes" id="UP000077829">
    <property type="component" value="Plasmid pP27494_1"/>
</dbReference>
<dbReference type="PROSITE" id="PS51186">
    <property type="entry name" value="GNAT"/>
    <property type="match status" value="1"/>
</dbReference>